<dbReference type="InParanoid" id="A0A2K2D4A4"/>
<organism evidence="1">
    <name type="scientific">Brachypodium distachyon</name>
    <name type="common">Purple false brome</name>
    <name type="synonym">Trachynia distachya</name>
    <dbReference type="NCBI Taxonomy" id="15368"/>
    <lineage>
        <taxon>Eukaryota</taxon>
        <taxon>Viridiplantae</taxon>
        <taxon>Streptophyta</taxon>
        <taxon>Embryophyta</taxon>
        <taxon>Tracheophyta</taxon>
        <taxon>Spermatophyta</taxon>
        <taxon>Magnoliopsida</taxon>
        <taxon>Liliopsida</taxon>
        <taxon>Poales</taxon>
        <taxon>Poaceae</taxon>
        <taxon>BOP clade</taxon>
        <taxon>Pooideae</taxon>
        <taxon>Stipodae</taxon>
        <taxon>Brachypodieae</taxon>
        <taxon>Brachypodium</taxon>
    </lineage>
</organism>
<evidence type="ECO:0000313" key="3">
    <source>
        <dbReference type="Proteomes" id="UP000008810"/>
    </source>
</evidence>
<reference evidence="2" key="3">
    <citation type="submission" date="2018-08" db="UniProtKB">
        <authorList>
            <consortium name="EnsemblPlants"/>
        </authorList>
    </citation>
    <scope>IDENTIFICATION</scope>
    <source>
        <strain evidence="2">cv. Bd21</strain>
    </source>
</reference>
<evidence type="ECO:0000313" key="2">
    <source>
        <dbReference type="EnsemblPlants" id="PNT69105"/>
    </source>
</evidence>
<name>A0A2K2D4A4_BRADI</name>
<dbReference type="Proteomes" id="UP000008810">
    <property type="component" value="Chromosome 3"/>
</dbReference>
<proteinExistence type="predicted"/>
<reference evidence="1" key="2">
    <citation type="submission" date="2017-06" db="EMBL/GenBank/DDBJ databases">
        <title>WGS assembly of Brachypodium distachyon.</title>
        <authorList>
            <consortium name="The International Brachypodium Initiative"/>
            <person name="Lucas S."/>
            <person name="Harmon-Smith M."/>
            <person name="Lail K."/>
            <person name="Tice H."/>
            <person name="Grimwood J."/>
            <person name="Bruce D."/>
            <person name="Barry K."/>
            <person name="Shu S."/>
            <person name="Lindquist E."/>
            <person name="Wang M."/>
            <person name="Pitluck S."/>
            <person name="Vogel J.P."/>
            <person name="Garvin D.F."/>
            <person name="Mockler T.C."/>
            <person name="Schmutz J."/>
            <person name="Rokhsar D."/>
            <person name="Bevan M.W."/>
        </authorList>
    </citation>
    <scope>NUCLEOTIDE SEQUENCE</scope>
    <source>
        <strain evidence="1">Bd21</strain>
    </source>
</reference>
<evidence type="ECO:0000313" key="1">
    <source>
        <dbReference type="EMBL" id="PNT69105.1"/>
    </source>
</evidence>
<dbReference type="AlphaFoldDB" id="A0A2K2D4A4"/>
<dbReference type="EnsemblPlants" id="PNT69105">
    <property type="protein sequence ID" value="PNT69105"/>
    <property type="gene ID" value="BRADI_3g49355v3"/>
</dbReference>
<dbReference type="EMBL" id="CM000882">
    <property type="protein sequence ID" value="PNT69105.1"/>
    <property type="molecule type" value="Genomic_DNA"/>
</dbReference>
<protein>
    <submittedName>
        <fullName evidence="1 2">Uncharacterized protein</fullName>
    </submittedName>
</protein>
<reference evidence="1 2" key="1">
    <citation type="journal article" date="2010" name="Nature">
        <title>Genome sequencing and analysis of the model grass Brachypodium distachyon.</title>
        <authorList>
            <consortium name="International Brachypodium Initiative"/>
        </authorList>
    </citation>
    <scope>NUCLEOTIDE SEQUENCE [LARGE SCALE GENOMIC DNA]</scope>
    <source>
        <strain evidence="1 2">Bd21</strain>
    </source>
</reference>
<accession>A0A2K2D4A4</accession>
<dbReference type="Gramene" id="PNT69105">
    <property type="protein sequence ID" value="PNT69105"/>
    <property type="gene ID" value="BRADI_3g49355v3"/>
</dbReference>
<keyword evidence="3" id="KW-1185">Reference proteome</keyword>
<gene>
    <name evidence="1" type="ORF">BRADI_3g49355v3</name>
</gene>
<sequence>MASQWNGIGDRSNSLAVTLDSLAGLIAIGRGLYLYQRTNEPISSSGVRNAGLICNISIYNCMMEHLK</sequence>